<dbReference type="InterPro" id="IPR038076">
    <property type="entry name" value="MgtE_N_sf"/>
</dbReference>
<proteinExistence type="inferred from homology"/>
<sequence>MTPNSFSPEVTNPEILDIADLPAAAIAQHLAAMRPADAIEVLNNLDIDDTVAAIAHLPHEQAVRLFDQPELRRTDDILEHLPLDLAGSILDAMSADRVTDIFQELEDPTRTRLFVILNPETKAALKKLLHYPENTAGSLMTTEFISVPATWTASRTLQYIREVERSRETVYAIYIVDPTTKVLQRVVTLRRLITSEPDAPIISVGRDETPVAISPLTDREEVARLFRRHDLLAVPVVDDDRHVIGIVTVDDVLDAMTEDMTEDAYKFGGLEAIDKPYMEIGLPEMLKKRGGWLSILFLGEMLTASAMQHFEVELEKAVVLTLFIPLIMSSGGNSGSQATSLLIRALALKDIKLRDWWKVALREMPTGIALGALLGAICMIRIAAWQTLGFYDYGPHWMLIAVTVAAALIGIVTFGSLAGSMLPFILQRLGFDPASASAPFVATLVDVTGLVIYFTVALIFLSGTLL</sequence>
<dbReference type="InterPro" id="IPR006668">
    <property type="entry name" value="Mg_transptr_MgtE_intracell_dom"/>
</dbReference>
<reference evidence="11 12" key="1">
    <citation type="submission" date="2015-11" db="EMBL/GenBank/DDBJ databases">
        <title>Draft genome sequence of Paramesorhizobium deserti A-3-E, a strain highly resistant to diverse beta-lactam antibiotics.</title>
        <authorList>
            <person name="Lv R."/>
            <person name="Yang X."/>
            <person name="Fang N."/>
            <person name="Guo J."/>
            <person name="Luo X."/>
            <person name="Peng F."/>
            <person name="Yang R."/>
            <person name="Cui Y."/>
            <person name="Fang C."/>
            <person name="Song Y."/>
        </authorList>
    </citation>
    <scope>NUCLEOTIDE SEQUENCE [LARGE SCALE GENOMIC DNA]</scope>
    <source>
        <strain evidence="11 12">A-3-E</strain>
    </source>
</reference>
<feature type="domain" description="CBS" evidence="10">
    <location>
        <begin position="206"/>
        <end position="262"/>
    </location>
</feature>
<dbReference type="InterPro" id="IPR006667">
    <property type="entry name" value="SLC41_membr_dom"/>
</dbReference>
<evidence type="ECO:0000256" key="9">
    <source>
        <dbReference type="RuleBase" id="RU362011"/>
    </source>
</evidence>
<evidence type="ECO:0000256" key="3">
    <source>
        <dbReference type="ARBA" id="ARBA00022448"/>
    </source>
</evidence>
<dbReference type="Gene3D" id="3.10.580.10">
    <property type="entry name" value="CBS-domain"/>
    <property type="match status" value="1"/>
</dbReference>
<dbReference type="Gene3D" id="1.25.60.10">
    <property type="entry name" value="MgtE N-terminal domain-like"/>
    <property type="match status" value="1"/>
</dbReference>
<comment type="caution">
    <text evidence="11">The sequence shown here is derived from an EMBL/GenBank/DDBJ whole genome shotgun (WGS) entry which is preliminary data.</text>
</comment>
<dbReference type="GO" id="GO:0005886">
    <property type="term" value="C:plasma membrane"/>
    <property type="evidence" value="ECO:0007669"/>
    <property type="project" value="UniProtKB-SubCell"/>
</dbReference>
<feature type="transmembrane region" description="Helical" evidence="9">
    <location>
        <begin position="397"/>
        <end position="426"/>
    </location>
</feature>
<keyword evidence="12" id="KW-1185">Reference proteome</keyword>
<evidence type="ECO:0000256" key="7">
    <source>
        <dbReference type="ARBA" id="ARBA00023136"/>
    </source>
</evidence>
<keyword evidence="5 9" id="KW-0460">Magnesium</keyword>
<dbReference type="GO" id="GO:0015095">
    <property type="term" value="F:magnesium ion transmembrane transporter activity"/>
    <property type="evidence" value="ECO:0007669"/>
    <property type="project" value="UniProtKB-UniRule"/>
</dbReference>
<keyword evidence="9" id="KW-0479">Metal-binding</keyword>
<dbReference type="Pfam" id="PF00571">
    <property type="entry name" value="CBS"/>
    <property type="match status" value="1"/>
</dbReference>
<accession>A0A135I1Q6</accession>
<evidence type="ECO:0000256" key="6">
    <source>
        <dbReference type="ARBA" id="ARBA00022989"/>
    </source>
</evidence>
<dbReference type="SUPFAM" id="SSF54631">
    <property type="entry name" value="CBS-domain pair"/>
    <property type="match status" value="1"/>
</dbReference>
<gene>
    <name evidence="11" type="ORF">ATN84_06555</name>
</gene>
<keyword evidence="7 9" id="KW-0472">Membrane</keyword>
<dbReference type="InterPro" id="IPR036739">
    <property type="entry name" value="SLC41_membr_dom_sf"/>
</dbReference>
<comment type="caution">
    <text evidence="9">Lacks conserved residue(s) required for the propagation of feature annotation.</text>
</comment>
<keyword evidence="9" id="KW-1003">Cell membrane</keyword>
<dbReference type="GO" id="GO:0046872">
    <property type="term" value="F:metal ion binding"/>
    <property type="evidence" value="ECO:0007669"/>
    <property type="project" value="UniProtKB-KW"/>
</dbReference>
<comment type="similarity">
    <text evidence="2 9">Belongs to the SLC41A transporter family.</text>
</comment>
<dbReference type="Gene3D" id="1.10.357.20">
    <property type="entry name" value="SLC41 divalent cation transporters, integral membrane domain"/>
    <property type="match status" value="1"/>
</dbReference>
<feature type="transmembrane region" description="Helical" evidence="9">
    <location>
        <begin position="438"/>
        <end position="461"/>
    </location>
</feature>
<dbReference type="SMART" id="SM00116">
    <property type="entry name" value="CBS"/>
    <property type="match status" value="2"/>
</dbReference>
<dbReference type="Pfam" id="PF01769">
    <property type="entry name" value="MgtE"/>
    <property type="match status" value="1"/>
</dbReference>
<dbReference type="EMBL" id="LNTU01000001">
    <property type="protein sequence ID" value="KXF79365.1"/>
    <property type="molecule type" value="Genomic_DNA"/>
</dbReference>
<dbReference type="STRING" id="1494590.ATN84_06555"/>
<evidence type="ECO:0000313" key="11">
    <source>
        <dbReference type="EMBL" id="KXF79365.1"/>
    </source>
</evidence>
<evidence type="ECO:0000256" key="2">
    <source>
        <dbReference type="ARBA" id="ARBA00009749"/>
    </source>
</evidence>
<evidence type="ECO:0000256" key="5">
    <source>
        <dbReference type="ARBA" id="ARBA00022842"/>
    </source>
</evidence>
<dbReference type="SUPFAM" id="SSF161093">
    <property type="entry name" value="MgtE membrane domain-like"/>
    <property type="match status" value="1"/>
</dbReference>
<comment type="subunit">
    <text evidence="9">Homodimer.</text>
</comment>
<dbReference type="OrthoDB" id="9790355at2"/>
<dbReference type="NCBIfam" id="TIGR00400">
    <property type="entry name" value="mgtE"/>
    <property type="match status" value="1"/>
</dbReference>
<keyword evidence="6 9" id="KW-1133">Transmembrane helix</keyword>
<dbReference type="AlphaFoldDB" id="A0A135I1Q6"/>
<name>A0A135I1Q6_9HYPH</name>
<dbReference type="CDD" id="cd04606">
    <property type="entry name" value="CBS_pair_Mg_transporter"/>
    <property type="match status" value="1"/>
</dbReference>
<keyword evidence="8" id="KW-0129">CBS domain</keyword>
<evidence type="ECO:0000256" key="8">
    <source>
        <dbReference type="PROSITE-ProRule" id="PRU00703"/>
    </source>
</evidence>
<dbReference type="SUPFAM" id="SSF158791">
    <property type="entry name" value="MgtE N-terminal domain-like"/>
    <property type="match status" value="1"/>
</dbReference>
<evidence type="ECO:0000256" key="4">
    <source>
        <dbReference type="ARBA" id="ARBA00022692"/>
    </source>
</evidence>
<dbReference type="InterPro" id="IPR000644">
    <property type="entry name" value="CBS_dom"/>
</dbReference>
<organism evidence="11 12">
    <name type="scientific">Paramesorhizobium deserti</name>
    <dbReference type="NCBI Taxonomy" id="1494590"/>
    <lineage>
        <taxon>Bacteria</taxon>
        <taxon>Pseudomonadati</taxon>
        <taxon>Pseudomonadota</taxon>
        <taxon>Alphaproteobacteria</taxon>
        <taxon>Hyphomicrobiales</taxon>
        <taxon>Phyllobacteriaceae</taxon>
        <taxon>Paramesorhizobium</taxon>
    </lineage>
</organism>
<comment type="subcellular location">
    <subcellularLocation>
        <location evidence="9">Cell membrane</location>
        <topology evidence="9">Multi-pass membrane protein</topology>
    </subcellularLocation>
    <subcellularLocation>
        <location evidence="1">Membrane</location>
        <topology evidence="1">Multi-pass membrane protein</topology>
    </subcellularLocation>
</comment>
<dbReference type="Pfam" id="PF03448">
    <property type="entry name" value="MgtE_N"/>
    <property type="match status" value="1"/>
</dbReference>
<dbReference type="Proteomes" id="UP000070107">
    <property type="component" value="Unassembled WGS sequence"/>
</dbReference>
<comment type="function">
    <text evidence="9">Acts as a magnesium transporter.</text>
</comment>
<dbReference type="RefSeq" id="WP_068880702.1">
    <property type="nucleotide sequence ID" value="NZ_LNTU01000001.1"/>
</dbReference>
<dbReference type="PANTHER" id="PTHR43773:SF1">
    <property type="entry name" value="MAGNESIUM TRANSPORTER MGTE"/>
    <property type="match status" value="1"/>
</dbReference>
<dbReference type="PROSITE" id="PS51371">
    <property type="entry name" value="CBS"/>
    <property type="match status" value="1"/>
</dbReference>
<feature type="transmembrane region" description="Helical" evidence="9">
    <location>
        <begin position="368"/>
        <end position="391"/>
    </location>
</feature>
<protein>
    <recommendedName>
        <fullName evidence="9">Magnesium transporter MgtE</fullName>
    </recommendedName>
</protein>
<evidence type="ECO:0000313" key="12">
    <source>
        <dbReference type="Proteomes" id="UP000070107"/>
    </source>
</evidence>
<keyword evidence="3 9" id="KW-0813">Transport</keyword>
<dbReference type="InterPro" id="IPR006669">
    <property type="entry name" value="MgtE_transporter"/>
</dbReference>
<dbReference type="PANTHER" id="PTHR43773">
    <property type="entry name" value="MAGNESIUM TRANSPORTER MGTE"/>
    <property type="match status" value="1"/>
</dbReference>
<dbReference type="SMART" id="SM00924">
    <property type="entry name" value="MgtE_N"/>
    <property type="match status" value="1"/>
</dbReference>
<keyword evidence="4 9" id="KW-0812">Transmembrane</keyword>
<evidence type="ECO:0000256" key="1">
    <source>
        <dbReference type="ARBA" id="ARBA00004141"/>
    </source>
</evidence>
<dbReference type="InterPro" id="IPR046342">
    <property type="entry name" value="CBS_dom_sf"/>
</dbReference>
<evidence type="ECO:0000259" key="10">
    <source>
        <dbReference type="PROSITE" id="PS51371"/>
    </source>
</evidence>